<dbReference type="InterPro" id="IPR043159">
    <property type="entry name" value="Lectin_gal-bd_sf"/>
</dbReference>
<dbReference type="RefSeq" id="XP_006815642.1">
    <property type="nucleotide sequence ID" value="XM_006815579.1"/>
</dbReference>
<proteinExistence type="predicted"/>
<dbReference type="InterPro" id="IPR000922">
    <property type="entry name" value="Lectin_gal-bd_dom"/>
</dbReference>
<dbReference type="GeneID" id="100366301"/>
<feature type="chain" id="PRO_5046410542" evidence="1">
    <location>
        <begin position="18"/>
        <end position="196"/>
    </location>
</feature>
<evidence type="ECO:0000313" key="3">
    <source>
        <dbReference type="Proteomes" id="UP000694865"/>
    </source>
</evidence>
<dbReference type="Gene3D" id="2.60.120.740">
    <property type="match status" value="1"/>
</dbReference>
<reference evidence="4" key="1">
    <citation type="submission" date="2025-08" db="UniProtKB">
        <authorList>
            <consortium name="RefSeq"/>
        </authorList>
    </citation>
    <scope>IDENTIFICATION</scope>
    <source>
        <tissue evidence="4">Testes</tissue>
    </source>
</reference>
<organism evidence="3 4">
    <name type="scientific">Saccoglossus kowalevskii</name>
    <name type="common">Acorn worm</name>
    <dbReference type="NCBI Taxonomy" id="10224"/>
    <lineage>
        <taxon>Eukaryota</taxon>
        <taxon>Metazoa</taxon>
        <taxon>Hemichordata</taxon>
        <taxon>Enteropneusta</taxon>
        <taxon>Harrimaniidae</taxon>
        <taxon>Saccoglossus</taxon>
    </lineage>
</organism>
<sequence length="196" mass="21702">MNAVVFILLVVVPALYADHEIQSSHYLGRFREQSPLNALPNMLGGLIPGGDPSICEERASGKDVYGLTIDSDYCFSGDNAADTYDINGYSNSVCSGRARDVYANVKVSTTCQREMFELSCDNGGQIQIIDGFYGRRGDDICEDDPESTDYCHFDVTNILKKLCDGLTYCTKNTVKKIFGDPCDQAPKHLVIQYYCK</sequence>
<protein>
    <submittedName>
        <fullName evidence="4">Uncharacterized protein LOC100366301</fullName>
    </submittedName>
</protein>
<keyword evidence="3" id="KW-1185">Reference proteome</keyword>
<evidence type="ECO:0000313" key="4">
    <source>
        <dbReference type="RefSeq" id="XP_006815642.1"/>
    </source>
</evidence>
<dbReference type="Pfam" id="PF02140">
    <property type="entry name" value="SUEL_Lectin"/>
    <property type="match status" value="1"/>
</dbReference>
<accession>A0ABM0M6K1</accession>
<gene>
    <name evidence="4" type="primary">LOC100366301</name>
</gene>
<dbReference type="Proteomes" id="UP000694865">
    <property type="component" value="Unplaced"/>
</dbReference>
<feature type="signal peptide" evidence="1">
    <location>
        <begin position="1"/>
        <end position="17"/>
    </location>
</feature>
<name>A0ABM0M6K1_SACKO</name>
<dbReference type="PANTHER" id="PTHR46780">
    <property type="entry name" value="PROTEIN EVA-1"/>
    <property type="match status" value="1"/>
</dbReference>
<dbReference type="CDD" id="cd22823">
    <property type="entry name" value="Gal_Rha_Lectin"/>
    <property type="match status" value="1"/>
</dbReference>
<dbReference type="PROSITE" id="PS50228">
    <property type="entry name" value="SUEL_LECTIN"/>
    <property type="match status" value="1"/>
</dbReference>
<evidence type="ECO:0000256" key="1">
    <source>
        <dbReference type="SAM" id="SignalP"/>
    </source>
</evidence>
<keyword evidence="1" id="KW-0732">Signal</keyword>
<evidence type="ECO:0000259" key="2">
    <source>
        <dbReference type="PROSITE" id="PS50228"/>
    </source>
</evidence>
<feature type="domain" description="SUEL-type lectin" evidence="2">
    <location>
        <begin position="110"/>
        <end position="196"/>
    </location>
</feature>